<name>A0ABV0YZD0_9TELE</name>
<proteinExistence type="predicted"/>
<protein>
    <submittedName>
        <fullName evidence="1">Uncharacterized protein</fullName>
    </submittedName>
</protein>
<gene>
    <name evidence="1" type="ORF">AMECASPLE_013660</name>
</gene>
<sequence length="71" mass="7935">MLPSTAPDIPEDFKWTDAGMPNEGPFLESYYPATFGCIPFPTRMKQMNGSSPGPCRAEWHVDEGIHLFDSD</sequence>
<evidence type="ECO:0000313" key="1">
    <source>
        <dbReference type="EMBL" id="MEQ2299277.1"/>
    </source>
</evidence>
<dbReference type="EMBL" id="JAHRIP010047927">
    <property type="protein sequence ID" value="MEQ2299277.1"/>
    <property type="molecule type" value="Genomic_DNA"/>
</dbReference>
<evidence type="ECO:0000313" key="2">
    <source>
        <dbReference type="Proteomes" id="UP001469553"/>
    </source>
</evidence>
<reference evidence="1 2" key="1">
    <citation type="submission" date="2021-06" db="EMBL/GenBank/DDBJ databases">
        <authorList>
            <person name="Palmer J.M."/>
        </authorList>
    </citation>
    <scope>NUCLEOTIDE SEQUENCE [LARGE SCALE GENOMIC DNA]</scope>
    <source>
        <strain evidence="1 2">AS_MEX2019</strain>
        <tissue evidence="1">Muscle</tissue>
    </source>
</reference>
<organism evidence="1 2">
    <name type="scientific">Ameca splendens</name>
    <dbReference type="NCBI Taxonomy" id="208324"/>
    <lineage>
        <taxon>Eukaryota</taxon>
        <taxon>Metazoa</taxon>
        <taxon>Chordata</taxon>
        <taxon>Craniata</taxon>
        <taxon>Vertebrata</taxon>
        <taxon>Euteleostomi</taxon>
        <taxon>Actinopterygii</taxon>
        <taxon>Neopterygii</taxon>
        <taxon>Teleostei</taxon>
        <taxon>Neoteleostei</taxon>
        <taxon>Acanthomorphata</taxon>
        <taxon>Ovalentaria</taxon>
        <taxon>Atherinomorphae</taxon>
        <taxon>Cyprinodontiformes</taxon>
        <taxon>Goodeidae</taxon>
        <taxon>Ameca</taxon>
    </lineage>
</organism>
<keyword evidence="2" id="KW-1185">Reference proteome</keyword>
<comment type="caution">
    <text evidence="1">The sequence shown here is derived from an EMBL/GenBank/DDBJ whole genome shotgun (WGS) entry which is preliminary data.</text>
</comment>
<accession>A0ABV0YZD0</accession>
<dbReference type="Proteomes" id="UP001469553">
    <property type="component" value="Unassembled WGS sequence"/>
</dbReference>